<dbReference type="Gene3D" id="1.10.3720.10">
    <property type="entry name" value="MetI-like"/>
    <property type="match status" value="1"/>
</dbReference>
<evidence type="ECO:0000256" key="1">
    <source>
        <dbReference type="ARBA" id="ARBA00004651"/>
    </source>
</evidence>
<dbReference type="InterPro" id="IPR000515">
    <property type="entry name" value="MetI-like"/>
</dbReference>
<dbReference type="SUPFAM" id="SSF161098">
    <property type="entry name" value="MetI-like"/>
    <property type="match status" value="1"/>
</dbReference>
<reference evidence="10" key="1">
    <citation type="submission" date="2020-10" db="EMBL/GenBank/DDBJ databases">
        <authorList>
            <person name="Gilroy R."/>
        </authorList>
    </citation>
    <scope>NUCLEOTIDE SEQUENCE</scope>
    <source>
        <strain evidence="10">ChiW17-6978</strain>
    </source>
</reference>
<sequence length="170" mass="19772">MTQFKKYSLPYLVWMLIFTGIPLLLMVVFAFSTVKRFSVYDFDLSEFSFTASNLPKLVDPSFLKAFGRSMLYALIATVLCLVIGYPIAYFISKSRIKNKYLFLLIFIMPMWTNMLLRISTINNLLSKNSFLSNVFHISLDLSAYPELKIIMVMTIVYLPFMIFPIYTVLE</sequence>
<feature type="non-terminal residue" evidence="10">
    <location>
        <position position="170"/>
    </location>
</feature>
<feature type="domain" description="ABC transmembrane type-1" evidence="9">
    <location>
        <begin position="66"/>
        <end position="170"/>
    </location>
</feature>
<dbReference type="PANTHER" id="PTHR42929:SF1">
    <property type="entry name" value="INNER MEMBRANE ABC TRANSPORTER PERMEASE PROTEIN YDCU-RELATED"/>
    <property type="match status" value="1"/>
</dbReference>
<dbReference type="AlphaFoldDB" id="A0A9D1GTD3"/>
<proteinExistence type="inferred from homology"/>
<accession>A0A9D1GTD3</accession>
<dbReference type="PROSITE" id="PS50928">
    <property type="entry name" value="ABC_TM1"/>
    <property type="match status" value="1"/>
</dbReference>
<evidence type="ECO:0000256" key="3">
    <source>
        <dbReference type="ARBA" id="ARBA00022448"/>
    </source>
</evidence>
<keyword evidence="4" id="KW-1003">Cell membrane</keyword>
<dbReference type="PANTHER" id="PTHR42929">
    <property type="entry name" value="INNER MEMBRANE ABC TRANSPORTER PERMEASE PROTEIN YDCU-RELATED-RELATED"/>
    <property type="match status" value="1"/>
</dbReference>
<comment type="subcellular location">
    <subcellularLocation>
        <location evidence="1">Cell membrane</location>
        <topology evidence="1">Multi-pass membrane protein</topology>
    </subcellularLocation>
</comment>
<dbReference type="Proteomes" id="UP000886758">
    <property type="component" value="Unassembled WGS sequence"/>
</dbReference>
<feature type="transmembrane region" description="Helical" evidence="8">
    <location>
        <begin position="12"/>
        <end position="34"/>
    </location>
</feature>
<name>A0A9D1GTD3_9MOLU</name>
<evidence type="ECO:0000256" key="4">
    <source>
        <dbReference type="ARBA" id="ARBA00022475"/>
    </source>
</evidence>
<evidence type="ECO:0000259" key="9">
    <source>
        <dbReference type="PROSITE" id="PS50928"/>
    </source>
</evidence>
<comment type="caution">
    <text evidence="10">The sequence shown here is derived from an EMBL/GenBank/DDBJ whole genome shotgun (WGS) entry which is preliminary data.</text>
</comment>
<evidence type="ECO:0000313" key="11">
    <source>
        <dbReference type="Proteomes" id="UP000886758"/>
    </source>
</evidence>
<feature type="transmembrane region" description="Helical" evidence="8">
    <location>
        <begin position="149"/>
        <end position="169"/>
    </location>
</feature>
<keyword evidence="7 8" id="KW-0472">Membrane</keyword>
<gene>
    <name evidence="10" type="ORF">IAD46_06030</name>
</gene>
<keyword evidence="5 8" id="KW-0812">Transmembrane</keyword>
<protein>
    <recommendedName>
        <fullName evidence="9">ABC transmembrane type-1 domain-containing protein</fullName>
    </recommendedName>
</protein>
<evidence type="ECO:0000256" key="7">
    <source>
        <dbReference type="ARBA" id="ARBA00023136"/>
    </source>
</evidence>
<feature type="transmembrane region" description="Helical" evidence="8">
    <location>
        <begin position="70"/>
        <end position="91"/>
    </location>
</feature>
<dbReference type="GO" id="GO:0055085">
    <property type="term" value="P:transmembrane transport"/>
    <property type="evidence" value="ECO:0007669"/>
    <property type="project" value="InterPro"/>
</dbReference>
<reference evidence="10" key="2">
    <citation type="journal article" date="2021" name="PeerJ">
        <title>Extensive microbial diversity within the chicken gut microbiome revealed by metagenomics and culture.</title>
        <authorList>
            <person name="Gilroy R."/>
            <person name="Ravi A."/>
            <person name="Getino M."/>
            <person name="Pursley I."/>
            <person name="Horton D.L."/>
            <person name="Alikhan N.F."/>
            <person name="Baker D."/>
            <person name="Gharbi K."/>
            <person name="Hall N."/>
            <person name="Watson M."/>
            <person name="Adriaenssens E.M."/>
            <person name="Foster-Nyarko E."/>
            <person name="Jarju S."/>
            <person name="Secka A."/>
            <person name="Antonio M."/>
            <person name="Oren A."/>
            <person name="Chaudhuri R.R."/>
            <person name="La Ragione R."/>
            <person name="Hildebrand F."/>
            <person name="Pallen M.J."/>
        </authorList>
    </citation>
    <scope>NUCLEOTIDE SEQUENCE</scope>
    <source>
        <strain evidence="10">ChiW17-6978</strain>
    </source>
</reference>
<evidence type="ECO:0000256" key="2">
    <source>
        <dbReference type="ARBA" id="ARBA00007069"/>
    </source>
</evidence>
<evidence type="ECO:0000256" key="6">
    <source>
        <dbReference type="ARBA" id="ARBA00022989"/>
    </source>
</evidence>
<keyword evidence="3" id="KW-0813">Transport</keyword>
<organism evidence="10 11">
    <name type="scientific">Candidatus Pelethenecus faecipullorum</name>
    <dbReference type="NCBI Taxonomy" id="2840900"/>
    <lineage>
        <taxon>Bacteria</taxon>
        <taxon>Bacillati</taxon>
        <taxon>Mycoplasmatota</taxon>
        <taxon>Mollicutes</taxon>
        <taxon>Candidatus Pelethenecus</taxon>
    </lineage>
</organism>
<dbReference type="EMBL" id="DVLF01000187">
    <property type="protein sequence ID" value="HIT50571.1"/>
    <property type="molecule type" value="Genomic_DNA"/>
</dbReference>
<evidence type="ECO:0000256" key="5">
    <source>
        <dbReference type="ARBA" id="ARBA00022692"/>
    </source>
</evidence>
<comment type="similarity">
    <text evidence="2">Belongs to the binding-protein-dependent transport system permease family. CysTW subfamily.</text>
</comment>
<evidence type="ECO:0000256" key="8">
    <source>
        <dbReference type="SAM" id="Phobius"/>
    </source>
</evidence>
<keyword evidence="6 8" id="KW-1133">Transmembrane helix</keyword>
<dbReference type="InterPro" id="IPR035906">
    <property type="entry name" value="MetI-like_sf"/>
</dbReference>
<evidence type="ECO:0000313" key="10">
    <source>
        <dbReference type="EMBL" id="HIT50571.1"/>
    </source>
</evidence>
<dbReference type="GO" id="GO:0005886">
    <property type="term" value="C:plasma membrane"/>
    <property type="evidence" value="ECO:0007669"/>
    <property type="project" value="UniProtKB-SubCell"/>
</dbReference>
<feature type="transmembrane region" description="Helical" evidence="8">
    <location>
        <begin position="100"/>
        <end position="118"/>
    </location>
</feature>